<sequence>MGRPVDLARPPGVDPAALSRYLNRAHDDFVATGSTDPAVRRLVQESWRRSVEGGLDPEQVMATIRLDDAELAAIRDQHPLAAGMPVIRRLLVDGASDAGLLVAVSDAAGQLLWVEGDAGLRSMAEQMHFVAGADWSEASAGTNAPGTALALGQPVQIFGAEHLARQVTPWSCSAAPIHDPDTGAVLGVLDLTGGDEVVTPQSLALVKATVAAVEAELRIERLSPAPRTSVASRGWQAPALEVLGGHGATLRHGSTTTRLSLRHSEILLLLSESTDGMTTAELAVALSDDEQAQVTVRAELSRLRAVLGPIELASRPYRLKNAVDTDVAAVRDDLERGRLRRAVARYRGAVLPASSAPAVALLRDELHMHVRSRLLASDDADALLTFADTAHGRDDLEVWERVLSILPLTSPRHAQVLAHVAALDDELG</sequence>
<keyword evidence="3" id="KW-1185">Reference proteome</keyword>
<reference evidence="2 3" key="1">
    <citation type="submission" date="2018-08" db="EMBL/GenBank/DDBJ databases">
        <title>Aeromicrobium sp. M2KJ-4, whole genome shotgun sequence.</title>
        <authorList>
            <person name="Tuo L."/>
        </authorList>
    </citation>
    <scope>NUCLEOTIDE SEQUENCE [LARGE SCALE GENOMIC DNA]</scope>
    <source>
        <strain evidence="2 3">M2KJ-4</strain>
    </source>
</reference>
<evidence type="ECO:0000259" key="1">
    <source>
        <dbReference type="Pfam" id="PF01590"/>
    </source>
</evidence>
<dbReference type="EMBL" id="QUBR01000001">
    <property type="protein sequence ID" value="REK73836.1"/>
    <property type="molecule type" value="Genomic_DNA"/>
</dbReference>
<dbReference type="InterPro" id="IPR029016">
    <property type="entry name" value="GAF-like_dom_sf"/>
</dbReference>
<gene>
    <name evidence="2" type="ORF">DX116_10025</name>
</gene>
<dbReference type="Pfam" id="PF01590">
    <property type="entry name" value="GAF"/>
    <property type="match status" value="1"/>
</dbReference>
<dbReference type="InterPro" id="IPR003018">
    <property type="entry name" value="GAF"/>
</dbReference>
<dbReference type="AlphaFoldDB" id="A0A371PDX2"/>
<dbReference type="RefSeq" id="WP_119703945.1">
    <property type="nucleotide sequence ID" value="NZ_JBHSOI010000001.1"/>
</dbReference>
<feature type="domain" description="GAF" evidence="1">
    <location>
        <begin position="122"/>
        <end position="216"/>
    </location>
</feature>
<evidence type="ECO:0000313" key="2">
    <source>
        <dbReference type="EMBL" id="REK73836.1"/>
    </source>
</evidence>
<accession>A0A371PDX2</accession>
<dbReference type="Gene3D" id="3.30.450.40">
    <property type="match status" value="1"/>
</dbReference>
<dbReference type="Proteomes" id="UP000265581">
    <property type="component" value="Unassembled WGS sequence"/>
</dbReference>
<organism evidence="2 3">
    <name type="scientific">Aeromicrobium endophyticum</name>
    <dbReference type="NCBI Taxonomy" id="2292704"/>
    <lineage>
        <taxon>Bacteria</taxon>
        <taxon>Bacillati</taxon>
        <taxon>Actinomycetota</taxon>
        <taxon>Actinomycetes</taxon>
        <taxon>Propionibacteriales</taxon>
        <taxon>Nocardioidaceae</taxon>
        <taxon>Aeromicrobium</taxon>
    </lineage>
</organism>
<evidence type="ECO:0000313" key="3">
    <source>
        <dbReference type="Proteomes" id="UP000265581"/>
    </source>
</evidence>
<dbReference type="OrthoDB" id="3928741at2"/>
<proteinExistence type="predicted"/>
<comment type="caution">
    <text evidence="2">The sequence shown here is derived from an EMBL/GenBank/DDBJ whole genome shotgun (WGS) entry which is preliminary data.</text>
</comment>
<protein>
    <submittedName>
        <fullName evidence="2">GAF domain-containing protein</fullName>
    </submittedName>
</protein>
<name>A0A371PDX2_9ACTN</name>